<evidence type="ECO:0000256" key="2">
    <source>
        <dbReference type="SAM" id="Phobius"/>
    </source>
</evidence>
<name>A0A4R6H539_9GAMM</name>
<feature type="region of interest" description="Disordered" evidence="1">
    <location>
        <begin position="1135"/>
        <end position="1168"/>
    </location>
</feature>
<keyword evidence="2" id="KW-1133">Transmembrane helix</keyword>
<dbReference type="EMBL" id="SNWH01000020">
    <property type="protein sequence ID" value="TDO02515.1"/>
    <property type="molecule type" value="Genomic_DNA"/>
</dbReference>
<organism evidence="3 4">
    <name type="scientific">Halomonas ventosae</name>
    <dbReference type="NCBI Taxonomy" id="229007"/>
    <lineage>
        <taxon>Bacteria</taxon>
        <taxon>Pseudomonadati</taxon>
        <taxon>Pseudomonadota</taxon>
        <taxon>Gammaproteobacteria</taxon>
        <taxon>Oceanospirillales</taxon>
        <taxon>Halomonadaceae</taxon>
        <taxon>Halomonas</taxon>
    </lineage>
</organism>
<feature type="transmembrane region" description="Helical" evidence="2">
    <location>
        <begin position="25"/>
        <end position="47"/>
    </location>
</feature>
<gene>
    <name evidence="3" type="ORF">DFO68_12022</name>
</gene>
<evidence type="ECO:0000256" key="1">
    <source>
        <dbReference type="SAM" id="MobiDB-lite"/>
    </source>
</evidence>
<evidence type="ECO:0000313" key="3">
    <source>
        <dbReference type="EMBL" id="TDO02515.1"/>
    </source>
</evidence>
<reference evidence="3 4" key="1">
    <citation type="submission" date="2019-03" db="EMBL/GenBank/DDBJ databases">
        <title>Freshwater and sediment microbial communities from various areas in North America, analyzing microbe dynamics in response to fracking.</title>
        <authorList>
            <person name="Lamendella R."/>
        </authorList>
    </citation>
    <scope>NUCLEOTIDE SEQUENCE [LARGE SCALE GENOMIC DNA]</scope>
    <source>
        <strain evidence="3 4">1_TX</strain>
    </source>
</reference>
<keyword evidence="2" id="KW-0812">Transmembrane</keyword>
<keyword evidence="2" id="KW-0472">Membrane</keyword>
<keyword evidence="4" id="KW-1185">Reference proteome</keyword>
<accession>A0A4R6H539</accession>
<proteinExistence type="predicted"/>
<sequence length="1191" mass="129486">MTQDTATRGHSMQRLKRKGARRRQLAGLIALPLLAWVLYLGVGNLLLNLRDTQAWLTEQAGLSIRWESGWSAYPGHLVLTALEIESDAPAFELAVDRARLRFSLPALLDRQLALSRVTLEGLRRFGLEDHRLEGDGEVSISGLRLGDDGQVAIKHLELTMPQAQVRRGNTLLADDIRLAAKLQLAPLRLREQPGLAVARFVSGTLSLDATANAWDVFTPYLRELGWLDLAGHGRLTGELTLEHGELVAGSTLQLDSPALRVIVDQRKLLSPVGKKDNRQAGSRLSRGSPERYRLRGGGQVIARVVNGEAGPFMALDVTLDEMLMQQPGRSAPLLTGRRFHLSARLAGADLIDRPRRLTSTRFEWEGARVPDVSALASYLPAGGALALHRGSARLEGYLAYRQGRVEGKLELVGEQVALTLAGRSVQGSMRLELALPEIDPSQRRLDLSGTHLEVSARGEQEALPLTTEFTLEQASLTSTVPLNELLGAQGPAPLNGRLVVQGSVARLDVLDDILNPAGDEDLTLEGGGKLVASLLLEQGQLAAGSRMVVTTESLRARLLDLDARGQGSVIASWQQGEERPGVRLDASLAQARVVRSSDGGLLIRDARLTLTAENDATALATPPAGLRLSLAWQDAIMPDVAVLQAYLPAAAPVRLQTGQATTQGRIEIAAGRAHGQVTLSGQHIGGQLLGREVTGELSLDLELREIDLGSGYLDLSGSRLTMQAATSASDHQLRTRIVAREARLGPLRIPTQEGPAPALEGKLVLAGLIANLGFLDDFLPEAHGLTLAGNGRFQADLRLANDQLLPGSQWRVQASDLAVGFLDYVAKGQGRLEAEIDGDDDSPGARVTLMLPRFSLQQVGEAQAHVSGRHFTLETQTTRFSLDPQARSLQDVTTHIQLPIAEVDDLSRYNAYLPDASGLALLGGRAGLNVDLRLEGLRAHGDLVLQAFDTAIRFGEQHLEGDLRLEARLRDGDLATRRFDASGSLLRLDNIQRHDDQTRGKPGWWARLDITEGHVNWTRPLQLDARLDLAMRDSGLLARLFLSRARQWEWLGQRLTVNHIRGNARLHLDDDSLQLREARLSGGPLEMRADLAIRDGMPDGSLYARLGILAVGISLEQGEAEVRLLRPRQWYERRRASAEKSGASPKEPTTLPEGPGISPKPKEPEAILEEVMPSQWQQILDTQALPSRGGD</sequence>
<comment type="caution">
    <text evidence="3">The sequence shown here is derived from an EMBL/GenBank/DDBJ whole genome shotgun (WGS) entry which is preliminary data.</text>
</comment>
<dbReference type="Proteomes" id="UP000295150">
    <property type="component" value="Unassembled WGS sequence"/>
</dbReference>
<dbReference type="AlphaFoldDB" id="A0A4R6H539"/>
<evidence type="ECO:0000313" key="4">
    <source>
        <dbReference type="Proteomes" id="UP000295150"/>
    </source>
</evidence>
<protein>
    <submittedName>
        <fullName evidence="3">Uncharacterized protein</fullName>
    </submittedName>
</protein>